<sequence>KMNNKRKNNGTRRFTGYFDKNGNKIYEDDIIIFNDIVDNTDKIGVIIKRYCGEFRLEFSKDNSNKIDFLDTLGLKILDESKLLVIGNIHENADLLVVNE</sequence>
<evidence type="ECO:0000313" key="2">
    <source>
        <dbReference type="EMBL" id="EHB2512584.1"/>
    </source>
</evidence>
<evidence type="ECO:0000259" key="1">
    <source>
        <dbReference type="Pfam" id="PF09643"/>
    </source>
</evidence>
<dbReference type="InterPro" id="IPR023385">
    <property type="entry name" value="YopX-like_C"/>
</dbReference>
<protein>
    <recommendedName>
        <fullName evidence="1">YopX protein domain-containing protein</fullName>
    </recommendedName>
</protein>
<dbReference type="InterPro" id="IPR019096">
    <property type="entry name" value="YopX_protein"/>
</dbReference>
<dbReference type="EMBL" id="AAYVUT010000015">
    <property type="protein sequence ID" value="EHB2512584.1"/>
    <property type="molecule type" value="Genomic_DNA"/>
</dbReference>
<feature type="domain" description="YopX protein" evidence="1">
    <location>
        <begin position="13"/>
        <end position="95"/>
    </location>
</feature>
<dbReference type="Proteomes" id="UP000735326">
    <property type="component" value="Unassembled WGS sequence"/>
</dbReference>
<gene>
    <name evidence="2" type="ORF">JYC20_001783</name>
</gene>
<accession>A0AAN3U8U7</accession>
<proteinExistence type="predicted"/>
<dbReference type="Gene3D" id="2.30.30.290">
    <property type="entry name" value="YopX-like domains"/>
    <property type="match status" value="1"/>
</dbReference>
<comment type="caution">
    <text evidence="2">The sequence shown here is derived from an EMBL/GenBank/DDBJ whole genome shotgun (WGS) entry which is preliminary data.</text>
</comment>
<evidence type="ECO:0000313" key="3">
    <source>
        <dbReference type="Proteomes" id="UP000735326"/>
    </source>
</evidence>
<dbReference type="Pfam" id="PF09643">
    <property type="entry name" value="YopX"/>
    <property type="match status" value="1"/>
</dbReference>
<feature type="non-terminal residue" evidence="2">
    <location>
        <position position="1"/>
    </location>
</feature>
<reference evidence="2" key="1">
    <citation type="submission" date="2021-02" db="EMBL/GenBank/DDBJ databases">
        <authorList>
            <consortium name="PulseNet: The National Subtyping Network for Foodborne Disease Surveillance"/>
        </authorList>
    </citation>
    <scope>NUCLEOTIDE SEQUENCE</scope>
    <source>
        <strain evidence="2">PNUSAC020384</strain>
    </source>
</reference>
<dbReference type="AlphaFoldDB" id="A0AAN3U8U7"/>
<name>A0AAN3U8U7_CAMJU</name>
<organism evidence="2 3">
    <name type="scientific">Campylobacter jejuni</name>
    <dbReference type="NCBI Taxonomy" id="197"/>
    <lineage>
        <taxon>Bacteria</taxon>
        <taxon>Pseudomonadati</taxon>
        <taxon>Campylobacterota</taxon>
        <taxon>Epsilonproteobacteria</taxon>
        <taxon>Campylobacterales</taxon>
        <taxon>Campylobacteraceae</taxon>
        <taxon>Campylobacter</taxon>
    </lineage>
</organism>
<dbReference type="SUPFAM" id="SSF159006">
    <property type="entry name" value="YopX-like"/>
    <property type="match status" value="1"/>
</dbReference>